<protein>
    <submittedName>
        <fullName evidence="1">Uncharacterized protein</fullName>
    </submittedName>
</protein>
<reference evidence="1" key="1">
    <citation type="submission" date="2018-02" db="EMBL/GenBank/DDBJ databases">
        <title>Rhizophora mucronata_Transcriptome.</title>
        <authorList>
            <person name="Meera S.P."/>
            <person name="Sreeshan A."/>
            <person name="Augustine A."/>
        </authorList>
    </citation>
    <scope>NUCLEOTIDE SEQUENCE</scope>
    <source>
        <tissue evidence="1">Leaf</tissue>
    </source>
</reference>
<dbReference type="EMBL" id="GGEC01088966">
    <property type="protein sequence ID" value="MBX69450.1"/>
    <property type="molecule type" value="Transcribed_RNA"/>
</dbReference>
<dbReference type="AlphaFoldDB" id="A0A2P2QR31"/>
<evidence type="ECO:0000313" key="1">
    <source>
        <dbReference type="EMBL" id="MBX69450.1"/>
    </source>
</evidence>
<proteinExistence type="predicted"/>
<sequence length="53" mass="6158">MKEFVSSTLPSLLILRGWNFIQADFGSDIPGTHFCRLQRYYLSKTKVFKNLCS</sequence>
<accession>A0A2P2QR31</accession>
<name>A0A2P2QR31_RHIMU</name>
<organism evidence="1">
    <name type="scientific">Rhizophora mucronata</name>
    <name type="common">Asiatic mangrove</name>
    <dbReference type="NCBI Taxonomy" id="61149"/>
    <lineage>
        <taxon>Eukaryota</taxon>
        <taxon>Viridiplantae</taxon>
        <taxon>Streptophyta</taxon>
        <taxon>Embryophyta</taxon>
        <taxon>Tracheophyta</taxon>
        <taxon>Spermatophyta</taxon>
        <taxon>Magnoliopsida</taxon>
        <taxon>eudicotyledons</taxon>
        <taxon>Gunneridae</taxon>
        <taxon>Pentapetalae</taxon>
        <taxon>rosids</taxon>
        <taxon>fabids</taxon>
        <taxon>Malpighiales</taxon>
        <taxon>Rhizophoraceae</taxon>
        <taxon>Rhizophora</taxon>
    </lineage>
</organism>